<evidence type="ECO:0000313" key="1">
    <source>
        <dbReference type="EMBL" id="VAW18478.1"/>
    </source>
</evidence>
<name>A0A3B0TKE8_9ZZZZ</name>
<dbReference type="EMBL" id="UOEM01000116">
    <property type="protein sequence ID" value="VAW18478.1"/>
    <property type="molecule type" value="Genomic_DNA"/>
</dbReference>
<dbReference type="InterPro" id="IPR029063">
    <property type="entry name" value="SAM-dependent_MTases_sf"/>
</dbReference>
<proteinExistence type="predicted"/>
<protein>
    <recommendedName>
        <fullName evidence="2">Class I SAM-dependent methyltransferase</fullName>
    </recommendedName>
</protein>
<accession>A0A3B0TKE8</accession>
<reference evidence="1" key="1">
    <citation type="submission" date="2018-06" db="EMBL/GenBank/DDBJ databases">
        <authorList>
            <person name="Zhirakovskaya E."/>
        </authorList>
    </citation>
    <scope>NUCLEOTIDE SEQUENCE</scope>
</reference>
<sequence>MTVRNPLRRLWQGLATVTGLRALGFFIPYRYAATVRAEPYRALEPVFKAAEPRMRSLFKSIETHAGVLAGFEGPPPEPKIEQNWFARLDAAAAYAMVRHRRPRHIVEIGSGHSTRFMARAVKDEGLATAITCIDPAPRAAILGLALNHIPKVLAEADVSVFETLGPGDILFIDSSHIAMPGTDVDRLFGDVLPRLPVGVAVHIHDIVLPDAYPQSWTWRGYNEQLAVACLLQGGFELLWSSHWVASRHGDWIEAGPVAEIPKRVEVMETSIWLEKRRSASTTQS</sequence>
<organism evidence="1">
    <name type="scientific">hydrothermal vent metagenome</name>
    <dbReference type="NCBI Taxonomy" id="652676"/>
    <lineage>
        <taxon>unclassified sequences</taxon>
        <taxon>metagenomes</taxon>
        <taxon>ecological metagenomes</taxon>
    </lineage>
</organism>
<evidence type="ECO:0008006" key="2">
    <source>
        <dbReference type="Google" id="ProtNLM"/>
    </source>
</evidence>
<dbReference type="Gene3D" id="3.40.50.150">
    <property type="entry name" value="Vaccinia Virus protein VP39"/>
    <property type="match status" value="1"/>
</dbReference>
<dbReference type="AlphaFoldDB" id="A0A3B0TKE8"/>
<gene>
    <name evidence="1" type="ORF">MNBD_ALPHA09-2328</name>
</gene>
<dbReference type="SUPFAM" id="SSF53335">
    <property type="entry name" value="S-adenosyl-L-methionine-dependent methyltransferases"/>
    <property type="match status" value="1"/>
</dbReference>
<dbReference type="Pfam" id="PF13578">
    <property type="entry name" value="Methyltransf_24"/>
    <property type="match status" value="1"/>
</dbReference>